<evidence type="ECO:0000313" key="1">
    <source>
        <dbReference type="EMBL" id="AAS46729.1"/>
    </source>
</evidence>
<dbReference type="EMBL" id="AY442269">
    <property type="protein sequence ID" value="AAS46729.1"/>
    <property type="molecule type" value="Genomic_DNA"/>
</dbReference>
<sequence>MELAHLHSLLDELSKVPAPVKREPNLFSIGARGHYENPISDLLAFFLYPNAEHNLDSLVLETLLECLPERAQLSASLINEPQREVTTDANSRLDLLLESEEWVMALENKIWHHQNNPFTDYKAFLAKHYKSKRKLLLVLSPSGKSPIGWYGVAYHDFLNRLSPKLGQAFITSPFNKWHILLREFLLHLESLMAVSDIPTPTMNYVLSHLNEIQQIQDLKNSVVKDLQAQCVRYLEQHFSEQEFDICTKIHSWYGYPAVRFGFKHWKSDSDVVLFLDGRKGHRFAINYYACGLKGDEQHNAAKTALHQVECSEQWQERANTIACFKLLLSDDTPDAMFVEVARHLTMLDIFESRIRPKFT</sequence>
<dbReference type="Pfam" id="PF14281">
    <property type="entry name" value="PDDEXK_4"/>
    <property type="match status" value="1"/>
</dbReference>
<dbReference type="AlphaFoldDB" id="Q5VJ00"/>
<evidence type="ECO:0008006" key="2">
    <source>
        <dbReference type="Google" id="ProtNLM"/>
    </source>
</evidence>
<dbReference type="InterPro" id="IPR029470">
    <property type="entry name" value="PDDEXK_4"/>
</dbReference>
<accession>Q5VJ00</accession>
<proteinExistence type="predicted"/>
<reference evidence="1" key="1">
    <citation type="journal article" date="2005" name="Appl. Environ. Microbiol.">
        <title>Identification and characterization of putative virulence genes and gene clusters in Aeromonas hydrophila PPD134/91.</title>
        <authorList>
            <person name="Yu H.B."/>
            <person name="Zhang Y.L."/>
            <person name="Lau Y.L."/>
            <person name="Yao F."/>
            <person name="Vilches S."/>
            <person name="Merino S."/>
            <person name="Tomas J.M."/>
            <person name="Howard S.P."/>
            <person name="Leung K.Y."/>
        </authorList>
    </citation>
    <scope>NUCLEOTIDE SEQUENCE</scope>
    <source>
        <strain evidence="1">PPD134/91</strain>
    </source>
</reference>
<protein>
    <recommendedName>
        <fullName evidence="2">PD-(D/E)XK nuclease family protein</fullName>
    </recommendedName>
</protein>
<name>Q5VJ00_AERHY</name>
<organism evidence="1">
    <name type="scientific">Aeromonas hydrophila</name>
    <dbReference type="NCBI Taxonomy" id="644"/>
    <lineage>
        <taxon>Bacteria</taxon>
        <taxon>Pseudomonadati</taxon>
        <taxon>Pseudomonadota</taxon>
        <taxon>Gammaproteobacteria</taxon>
        <taxon>Aeromonadales</taxon>
        <taxon>Aeromonadaceae</taxon>
        <taxon>Aeromonas</taxon>
    </lineage>
</organism>